<dbReference type="Gene3D" id="1.10.150.130">
    <property type="match status" value="1"/>
</dbReference>
<dbReference type="SUPFAM" id="SSF56349">
    <property type="entry name" value="DNA breaking-rejoining enzymes"/>
    <property type="match status" value="1"/>
</dbReference>
<dbReference type="GO" id="GO:0006310">
    <property type="term" value="P:DNA recombination"/>
    <property type="evidence" value="ECO:0007669"/>
    <property type="project" value="UniProtKB-KW"/>
</dbReference>
<dbReference type="InterPro" id="IPR010998">
    <property type="entry name" value="Integrase_recombinase_N"/>
</dbReference>
<dbReference type="EMBL" id="NNRM01000011">
    <property type="protein sequence ID" value="OYR29132.1"/>
    <property type="molecule type" value="Genomic_DNA"/>
</dbReference>
<comment type="caution">
    <text evidence="4">The sequence shown here is derived from an EMBL/GenBank/DDBJ whole genome shotgun (WGS) entry which is preliminary data.</text>
</comment>
<dbReference type="Gene3D" id="1.10.443.10">
    <property type="entry name" value="Intergrase catalytic core"/>
    <property type="match status" value="1"/>
</dbReference>
<dbReference type="Pfam" id="PF00589">
    <property type="entry name" value="Phage_integrase"/>
    <property type="match status" value="1"/>
</dbReference>
<name>A0A256GPS6_9HYPH</name>
<sequence length="412" mass="46861">MLAEGKLEFKASLKCKNHHQVIEKYGQIHAYYEGLMDRLKAGKSINSIEIEPLSTLKAKAAQVGIQYKPMDELIKANDPSLLFSRINLGEGLINDEVALQSLFGMAPELPTLNDVLNFYEENTRDQLIGKNTREISKKKAPVQLAVKRANDFFGVDKPLSQITKQLALSYRSHMVDLVQTEELKAGTANKQIMHLRKIIRFYLEQNDLKQDNPFNKISLQEEKAARPAYSIQFLKEKWLRGTPFSSLNDESLHILYAIMDTGTGPKEICGLEPQDIHLDHEVPHIDIKPNKIRKLKTGHRGRQIPLIGQSLIAFKKYPHGFPSHNGPTGPDNFSANVNKYLKAHGLCETDEHGIYSLRHTFKDRMRKHKLPSELQNYLMGHKDGSIGAHYGSGYPLNDILDYMKLLEADWKK</sequence>
<evidence type="ECO:0000313" key="5">
    <source>
        <dbReference type="Proteomes" id="UP000216188"/>
    </source>
</evidence>
<gene>
    <name evidence="4" type="ORF">CEV34_0819</name>
</gene>
<dbReference type="InterPro" id="IPR013762">
    <property type="entry name" value="Integrase-like_cat_sf"/>
</dbReference>
<dbReference type="AlphaFoldDB" id="A0A256GPS6"/>
<dbReference type="InterPro" id="IPR011010">
    <property type="entry name" value="DNA_brk_join_enz"/>
</dbReference>
<keyword evidence="2" id="KW-0233">DNA recombination</keyword>
<dbReference type="GO" id="GO:0003677">
    <property type="term" value="F:DNA binding"/>
    <property type="evidence" value="ECO:0007669"/>
    <property type="project" value="UniProtKB-KW"/>
</dbReference>
<reference evidence="4 5" key="1">
    <citation type="submission" date="2017-07" db="EMBL/GenBank/DDBJ databases">
        <title>Phylogenetic study on the rhizospheric bacterium Ochrobactrum sp. A44.</title>
        <authorList>
            <person name="Krzyzanowska D.M."/>
            <person name="Ossowicki A."/>
            <person name="Rajewska M."/>
            <person name="Maciag T."/>
            <person name="Kaczynski Z."/>
            <person name="Czerwicka M."/>
            <person name="Jafra S."/>
        </authorList>
    </citation>
    <scope>NUCLEOTIDE SEQUENCE [LARGE SCALE GENOMIC DNA]</scope>
    <source>
        <strain evidence="4 5">CCUG 30717</strain>
    </source>
</reference>
<keyword evidence="5" id="KW-1185">Reference proteome</keyword>
<dbReference type="GO" id="GO:0015074">
    <property type="term" value="P:DNA integration"/>
    <property type="evidence" value="ECO:0007669"/>
    <property type="project" value="InterPro"/>
</dbReference>
<evidence type="ECO:0000259" key="3">
    <source>
        <dbReference type="Pfam" id="PF00589"/>
    </source>
</evidence>
<evidence type="ECO:0000313" key="4">
    <source>
        <dbReference type="EMBL" id="OYR29132.1"/>
    </source>
</evidence>
<accession>A0A256GPS6</accession>
<organism evidence="4 5">
    <name type="scientific">Brucella pseudogrignonensis</name>
    <dbReference type="NCBI Taxonomy" id="419475"/>
    <lineage>
        <taxon>Bacteria</taxon>
        <taxon>Pseudomonadati</taxon>
        <taxon>Pseudomonadota</taxon>
        <taxon>Alphaproteobacteria</taxon>
        <taxon>Hyphomicrobiales</taxon>
        <taxon>Brucellaceae</taxon>
        <taxon>Brucella/Ochrobactrum group</taxon>
        <taxon>Brucella</taxon>
    </lineage>
</organism>
<protein>
    <submittedName>
        <fullName evidence="4">Phage integrase family protein</fullName>
    </submittedName>
</protein>
<evidence type="ECO:0000256" key="1">
    <source>
        <dbReference type="ARBA" id="ARBA00023125"/>
    </source>
</evidence>
<dbReference type="Proteomes" id="UP000216188">
    <property type="component" value="Unassembled WGS sequence"/>
</dbReference>
<evidence type="ECO:0000256" key="2">
    <source>
        <dbReference type="ARBA" id="ARBA00023172"/>
    </source>
</evidence>
<feature type="domain" description="Tyr recombinase" evidence="3">
    <location>
        <begin position="257"/>
        <end position="390"/>
    </location>
</feature>
<proteinExistence type="predicted"/>
<keyword evidence="1" id="KW-0238">DNA-binding</keyword>
<dbReference type="InterPro" id="IPR002104">
    <property type="entry name" value="Integrase_catalytic"/>
</dbReference>